<keyword evidence="1" id="KW-0472">Membrane</keyword>
<sequence length="198" mass="23104">MYIFLKDLFLIDQLIILTNNLKENKQAPRNRLYLFSILVCSIFIFSLFSLFSLFSCFLATIHYEIISVIMLLFSILYLYLFLLKFIASGDSFIKDDEVILFSFLLVVFIFMFSLFVICDFAFYYQAATTSTIFIMPSKSYFYNSSQFFCNTGDPVTIGINQPIDKIARMAEQLLGYSLIPVYISFIFFKVSKWNVSKT</sequence>
<dbReference type="AlphaFoldDB" id="A0A5P9XN02"/>
<reference evidence="2 3" key="1">
    <citation type="submission" date="2019-10" db="EMBL/GenBank/DDBJ databases">
        <authorList>
            <person name="Wang R."/>
        </authorList>
    </citation>
    <scope>NUCLEOTIDE SEQUENCE [LARGE SCALE GENOMIC DNA]</scope>
    <source>
        <strain evidence="2 3">ATCC 19377</strain>
    </source>
</reference>
<gene>
    <name evidence="2" type="ORF">GCD22_00704</name>
</gene>
<keyword evidence="1" id="KW-0812">Transmembrane</keyword>
<dbReference type="Proteomes" id="UP000363590">
    <property type="component" value="Chromosome"/>
</dbReference>
<evidence type="ECO:0000256" key="1">
    <source>
        <dbReference type="SAM" id="Phobius"/>
    </source>
</evidence>
<organism evidence="2 3">
    <name type="scientific">Acidithiobacillus thiooxidans ATCC 19377</name>
    <dbReference type="NCBI Taxonomy" id="637390"/>
    <lineage>
        <taxon>Bacteria</taxon>
        <taxon>Pseudomonadati</taxon>
        <taxon>Pseudomonadota</taxon>
        <taxon>Acidithiobacillia</taxon>
        <taxon>Acidithiobacillales</taxon>
        <taxon>Acidithiobacillaceae</taxon>
        <taxon>Acidithiobacillus</taxon>
    </lineage>
</organism>
<accession>A0A5P9XN02</accession>
<name>A0A5P9XN02_ACITH</name>
<dbReference type="KEGG" id="atx:GCD22_00704"/>
<proteinExistence type="predicted"/>
<evidence type="ECO:0000313" key="3">
    <source>
        <dbReference type="Proteomes" id="UP000363590"/>
    </source>
</evidence>
<feature type="transmembrane region" description="Helical" evidence="1">
    <location>
        <begin position="98"/>
        <end position="124"/>
    </location>
</feature>
<dbReference type="EMBL" id="CP045571">
    <property type="protein sequence ID" value="QFX95178.1"/>
    <property type="molecule type" value="Genomic_DNA"/>
</dbReference>
<feature type="transmembrane region" description="Helical" evidence="1">
    <location>
        <begin position="32"/>
        <end position="53"/>
    </location>
</feature>
<feature type="transmembrane region" description="Helical" evidence="1">
    <location>
        <begin position="65"/>
        <end position="86"/>
    </location>
</feature>
<evidence type="ECO:0000313" key="2">
    <source>
        <dbReference type="EMBL" id="QFX95178.1"/>
    </source>
</evidence>
<keyword evidence="1" id="KW-1133">Transmembrane helix</keyword>
<protein>
    <submittedName>
        <fullName evidence="2">Uncharacterized protein</fullName>
    </submittedName>
</protein>
<feature type="transmembrane region" description="Helical" evidence="1">
    <location>
        <begin position="173"/>
        <end position="190"/>
    </location>
</feature>